<dbReference type="InterPro" id="IPR003445">
    <property type="entry name" value="Cat_transpt"/>
</dbReference>
<proteinExistence type="inferred from homology"/>
<dbReference type="PANTHER" id="PTHR32024:SF2">
    <property type="entry name" value="TRK SYSTEM POTASSIUM UPTAKE PROTEIN TRKG-RELATED"/>
    <property type="match status" value="1"/>
</dbReference>
<dbReference type="STRING" id="457570.Nther_0255"/>
<keyword evidence="6 9" id="KW-1133">Transmembrane helix</keyword>
<evidence type="ECO:0000313" key="11">
    <source>
        <dbReference type="Proteomes" id="UP000001683"/>
    </source>
</evidence>
<dbReference type="InParanoid" id="B2A4T2"/>
<dbReference type="HOGENOM" id="CLU_030708_0_2_9"/>
<feature type="transmembrane region" description="Helical" evidence="9">
    <location>
        <begin position="243"/>
        <end position="262"/>
    </location>
</feature>
<dbReference type="KEGG" id="nth:Nther_0255"/>
<gene>
    <name evidence="10" type="ordered locus">Nther_0255</name>
</gene>
<keyword evidence="5 9" id="KW-0812">Transmembrane</keyword>
<feature type="transmembrane region" description="Helical" evidence="9">
    <location>
        <begin position="282"/>
        <end position="303"/>
    </location>
</feature>
<evidence type="ECO:0000256" key="5">
    <source>
        <dbReference type="ARBA" id="ARBA00022692"/>
    </source>
</evidence>
<organism evidence="10 11">
    <name type="scientific">Natranaerobius thermophilus (strain ATCC BAA-1301 / DSM 18059 / JW/NM-WN-LF)</name>
    <dbReference type="NCBI Taxonomy" id="457570"/>
    <lineage>
        <taxon>Bacteria</taxon>
        <taxon>Bacillati</taxon>
        <taxon>Bacillota</taxon>
        <taxon>Clostridia</taxon>
        <taxon>Natranaerobiales</taxon>
        <taxon>Natranaerobiaceae</taxon>
        <taxon>Natranaerobius</taxon>
    </lineage>
</organism>
<feature type="transmembrane region" description="Helical" evidence="9">
    <location>
        <begin position="20"/>
        <end position="41"/>
    </location>
</feature>
<comment type="subcellular location">
    <subcellularLocation>
        <location evidence="1">Cell membrane</location>
        <topology evidence="1">Multi-pass membrane protein</topology>
    </subcellularLocation>
</comment>
<name>B2A4T2_NATTJ</name>
<feature type="transmembrane region" description="Helical" evidence="9">
    <location>
        <begin position="86"/>
        <end position="105"/>
    </location>
</feature>
<keyword evidence="8 9" id="KW-0472">Membrane</keyword>
<feature type="transmembrane region" description="Helical" evidence="9">
    <location>
        <begin position="411"/>
        <end position="431"/>
    </location>
</feature>
<comment type="similarity">
    <text evidence="2">Belongs to the TrkH potassium transport family.</text>
</comment>
<dbReference type="AlphaFoldDB" id="B2A4T2"/>
<protein>
    <submittedName>
        <fullName evidence="10">Cation transporter</fullName>
    </submittedName>
</protein>
<dbReference type="GO" id="GO:0008324">
    <property type="term" value="F:monoatomic cation transmembrane transporter activity"/>
    <property type="evidence" value="ECO:0007669"/>
    <property type="project" value="InterPro"/>
</dbReference>
<evidence type="ECO:0000256" key="1">
    <source>
        <dbReference type="ARBA" id="ARBA00004651"/>
    </source>
</evidence>
<feature type="transmembrane region" description="Helical" evidence="9">
    <location>
        <begin position="148"/>
        <end position="172"/>
    </location>
</feature>
<evidence type="ECO:0000313" key="10">
    <source>
        <dbReference type="EMBL" id="ACB83854.1"/>
    </source>
</evidence>
<feature type="transmembrane region" description="Helical" evidence="9">
    <location>
        <begin position="47"/>
        <end position="65"/>
    </location>
</feature>
<dbReference type="PANTHER" id="PTHR32024">
    <property type="entry name" value="TRK SYSTEM POTASSIUM UPTAKE PROTEIN TRKG-RELATED"/>
    <property type="match status" value="1"/>
</dbReference>
<feature type="transmembrane region" description="Helical" evidence="9">
    <location>
        <begin position="335"/>
        <end position="360"/>
    </location>
</feature>
<accession>B2A4T2</accession>
<keyword evidence="4" id="KW-1003">Cell membrane</keyword>
<dbReference type="Proteomes" id="UP000001683">
    <property type="component" value="Chromosome"/>
</dbReference>
<evidence type="ECO:0000256" key="7">
    <source>
        <dbReference type="ARBA" id="ARBA00023065"/>
    </source>
</evidence>
<dbReference type="Pfam" id="PF02386">
    <property type="entry name" value="TrkH"/>
    <property type="match status" value="1"/>
</dbReference>
<dbReference type="GO" id="GO:0030001">
    <property type="term" value="P:metal ion transport"/>
    <property type="evidence" value="ECO:0007669"/>
    <property type="project" value="UniProtKB-ARBA"/>
</dbReference>
<keyword evidence="11" id="KW-1185">Reference proteome</keyword>
<evidence type="ECO:0000256" key="3">
    <source>
        <dbReference type="ARBA" id="ARBA00022448"/>
    </source>
</evidence>
<keyword evidence="7" id="KW-0406">Ion transport</keyword>
<dbReference type="GO" id="GO:0005886">
    <property type="term" value="C:plasma membrane"/>
    <property type="evidence" value="ECO:0007669"/>
    <property type="project" value="UniProtKB-SubCell"/>
</dbReference>
<reference evidence="10 11" key="2">
    <citation type="journal article" date="2011" name="J. Bacteriol.">
        <title>Complete genome sequence of the anaerobic, halophilic alkalithermophile Natranaerobius thermophilus JW/NM-WN-LF.</title>
        <authorList>
            <person name="Zhao B."/>
            <person name="Mesbah N.M."/>
            <person name="Dalin E."/>
            <person name="Goodwin L."/>
            <person name="Nolan M."/>
            <person name="Pitluck S."/>
            <person name="Chertkov O."/>
            <person name="Brettin T.S."/>
            <person name="Han J."/>
            <person name="Larimer F.W."/>
            <person name="Land M.L."/>
            <person name="Hauser L."/>
            <person name="Kyrpides N."/>
            <person name="Wiegel J."/>
        </authorList>
    </citation>
    <scope>NUCLEOTIDE SEQUENCE [LARGE SCALE GENOMIC DNA]</scope>
    <source>
        <strain evidence="11">ATCC BAA-1301 / DSM 18059 / JW/NM-WN-LF</strain>
    </source>
</reference>
<dbReference type="EMBL" id="CP001034">
    <property type="protein sequence ID" value="ACB83854.1"/>
    <property type="molecule type" value="Genomic_DNA"/>
</dbReference>
<feature type="transmembrane region" description="Helical" evidence="9">
    <location>
        <begin position="461"/>
        <end position="488"/>
    </location>
</feature>
<evidence type="ECO:0000256" key="2">
    <source>
        <dbReference type="ARBA" id="ARBA00009137"/>
    </source>
</evidence>
<evidence type="ECO:0000256" key="6">
    <source>
        <dbReference type="ARBA" id="ARBA00022989"/>
    </source>
</evidence>
<evidence type="ECO:0000256" key="9">
    <source>
        <dbReference type="SAM" id="Phobius"/>
    </source>
</evidence>
<dbReference type="eggNOG" id="COG0168">
    <property type="taxonomic scope" value="Bacteria"/>
</dbReference>
<reference evidence="10 11" key="1">
    <citation type="submission" date="2008-04" db="EMBL/GenBank/DDBJ databases">
        <title>Complete sequence of chromosome of Natranaerobius thermophilus JW/NM-WN-LF.</title>
        <authorList>
            <consortium name="US DOE Joint Genome Institute"/>
            <person name="Copeland A."/>
            <person name="Lucas S."/>
            <person name="Lapidus A."/>
            <person name="Glavina del Rio T."/>
            <person name="Dalin E."/>
            <person name="Tice H."/>
            <person name="Bruce D."/>
            <person name="Goodwin L."/>
            <person name="Pitluck S."/>
            <person name="Chertkov O."/>
            <person name="Brettin T."/>
            <person name="Detter J.C."/>
            <person name="Han C."/>
            <person name="Kuske C.R."/>
            <person name="Schmutz J."/>
            <person name="Larimer F."/>
            <person name="Land M."/>
            <person name="Hauser L."/>
            <person name="Kyrpides N."/>
            <person name="Lykidis A."/>
            <person name="Mesbah N.M."/>
            <person name="Wiegel J."/>
        </authorList>
    </citation>
    <scope>NUCLEOTIDE SEQUENCE [LARGE SCALE GENOMIC DNA]</scope>
    <source>
        <strain evidence="11">ATCC BAA-1301 / DSM 18059 / JW/NM-WN-LF</strain>
    </source>
</reference>
<sequence length="497" mass="55211">MISMKYKEILIRKYNYIIGYIGVILLGLSIALLLPLIFLFIFGEESILVRSFLIPAVFSALLGFIMSTPIRKGNNDSHLTLHEGGVIVVLSWLMVTFISAFPFLLSGELNFTQALFESVSGWTTTGLSVVDESEIANTLIFWRSLMQYLGGAGIAVTLLAAIIGPSGGMGLYSAEGRSDKLLPNVFKSIKLIIIIYLGYTFSGIILYMIVGMPWFDSIIHSFSALSTGGFSSRPESIGAFDSLAIELVTIILMILGTTNFAAHHVFLRGKIKEFFKIGEIKFMFILMGITIPVVIFVALFPLYGNFAESLRFGTFELISSITTTGYSTGVDYDSWGSFAVFVIIVLMIFGGGAGSTAGGVKLIRIYVLFKSVVWHIQEHFLPKNIVRENYILKPGEKFYVYQRHITQFANFLLLYLATYILGVLIFLAHGFQLEDSMFEFASTLGTVGLSVGLTSPDAPLFILWTQIFGMLLGRLELYIIFFAFIRIIKDIKQLVLK</sequence>
<keyword evidence="3" id="KW-0813">Transport</keyword>
<evidence type="ECO:0000256" key="8">
    <source>
        <dbReference type="ARBA" id="ARBA00023136"/>
    </source>
</evidence>
<feature type="transmembrane region" description="Helical" evidence="9">
    <location>
        <begin position="193"/>
        <end position="215"/>
    </location>
</feature>
<evidence type="ECO:0000256" key="4">
    <source>
        <dbReference type="ARBA" id="ARBA00022475"/>
    </source>
</evidence>